<name>A0AAE0KYZ6_9CHLO</name>
<gene>
    <name evidence="1" type="ORF">CYMTET_25691</name>
</gene>
<dbReference type="EMBL" id="LGRX02013775">
    <property type="protein sequence ID" value="KAK3265640.1"/>
    <property type="molecule type" value="Genomic_DNA"/>
</dbReference>
<dbReference type="AlphaFoldDB" id="A0AAE0KYZ6"/>
<sequence length="116" mass="12892">MSPPWGLLDEVGRRLPEEVSHSQRRVNHAKKGCRVVIRKQPPLLPKGCLEMQWPDDGAGYQGAVWEHLVSGVTRIDEEEGGEETLALGLELYRVTIPADSGVGMIERQYWRNGGSG</sequence>
<reference evidence="1 2" key="1">
    <citation type="journal article" date="2015" name="Genome Biol. Evol.">
        <title>Comparative Genomics of a Bacterivorous Green Alga Reveals Evolutionary Causalities and Consequences of Phago-Mixotrophic Mode of Nutrition.</title>
        <authorList>
            <person name="Burns J.A."/>
            <person name="Paasch A."/>
            <person name="Narechania A."/>
            <person name="Kim E."/>
        </authorList>
    </citation>
    <scope>NUCLEOTIDE SEQUENCE [LARGE SCALE GENOMIC DNA]</scope>
    <source>
        <strain evidence="1 2">PLY_AMNH</strain>
    </source>
</reference>
<keyword evidence="2" id="KW-1185">Reference proteome</keyword>
<evidence type="ECO:0000313" key="2">
    <source>
        <dbReference type="Proteomes" id="UP001190700"/>
    </source>
</evidence>
<evidence type="ECO:0000313" key="1">
    <source>
        <dbReference type="EMBL" id="KAK3265640.1"/>
    </source>
</evidence>
<proteinExistence type="predicted"/>
<protein>
    <submittedName>
        <fullName evidence="1">Uncharacterized protein</fullName>
    </submittedName>
</protein>
<accession>A0AAE0KYZ6</accession>
<organism evidence="1 2">
    <name type="scientific">Cymbomonas tetramitiformis</name>
    <dbReference type="NCBI Taxonomy" id="36881"/>
    <lineage>
        <taxon>Eukaryota</taxon>
        <taxon>Viridiplantae</taxon>
        <taxon>Chlorophyta</taxon>
        <taxon>Pyramimonadophyceae</taxon>
        <taxon>Pyramimonadales</taxon>
        <taxon>Pyramimonadaceae</taxon>
        <taxon>Cymbomonas</taxon>
    </lineage>
</organism>
<dbReference type="Proteomes" id="UP001190700">
    <property type="component" value="Unassembled WGS sequence"/>
</dbReference>
<comment type="caution">
    <text evidence="1">The sequence shown here is derived from an EMBL/GenBank/DDBJ whole genome shotgun (WGS) entry which is preliminary data.</text>
</comment>